<dbReference type="AlphaFoldDB" id="A0A2T5V7M9"/>
<sequence length="137" mass="15888">MKSRESIIRLKRFQVDDKRRQVSQIEAMIADFDRMAKELDDQILSEQERVGITDVAHFAYPTFAKAAMQRRDNLKASAEELHGQLERAQDELAEAVEELKKIELMEERDQEREREAADEAEQAELDEIAGRNHAFGN</sequence>
<comment type="subcellular location">
    <subcellularLocation>
        <location evidence="1">Cell membrane</location>
        <topology evidence="1">Peripheral membrane protein</topology>
        <orientation evidence="1">Cytoplasmic side</orientation>
    </subcellularLocation>
</comment>
<accession>A0A2T5V7M9</accession>
<keyword evidence="7" id="KW-1005">Bacterial flagellum biogenesis</keyword>
<organism evidence="12 13">
    <name type="scientific">Breoghania corrubedonensis</name>
    <dbReference type="NCBI Taxonomy" id="665038"/>
    <lineage>
        <taxon>Bacteria</taxon>
        <taxon>Pseudomonadati</taxon>
        <taxon>Pseudomonadota</taxon>
        <taxon>Alphaproteobacteria</taxon>
        <taxon>Hyphomicrobiales</taxon>
        <taxon>Stappiaceae</taxon>
        <taxon>Breoghania</taxon>
    </lineage>
</organism>
<evidence type="ECO:0000256" key="11">
    <source>
        <dbReference type="SAM" id="MobiDB-lite"/>
    </source>
</evidence>
<feature type="region of interest" description="Disordered" evidence="11">
    <location>
        <begin position="104"/>
        <end position="137"/>
    </location>
</feature>
<dbReference type="InterPro" id="IPR012823">
    <property type="entry name" value="Flagell_FliJ"/>
</dbReference>
<evidence type="ECO:0000313" key="12">
    <source>
        <dbReference type="EMBL" id="PTW59741.1"/>
    </source>
</evidence>
<keyword evidence="12" id="KW-0969">Cilium</keyword>
<feature type="compositionally biased region" description="Acidic residues" evidence="11">
    <location>
        <begin position="118"/>
        <end position="127"/>
    </location>
</feature>
<dbReference type="GO" id="GO:0071973">
    <property type="term" value="P:bacterial-type flagellum-dependent cell motility"/>
    <property type="evidence" value="ECO:0007669"/>
    <property type="project" value="InterPro"/>
</dbReference>
<dbReference type="Gene3D" id="1.10.287.1700">
    <property type="match status" value="1"/>
</dbReference>
<keyword evidence="6" id="KW-0145">Chemotaxis</keyword>
<dbReference type="GO" id="GO:0044781">
    <property type="term" value="P:bacterial-type flagellum organization"/>
    <property type="evidence" value="ECO:0007669"/>
    <property type="project" value="UniProtKB-KW"/>
</dbReference>
<dbReference type="InterPro" id="IPR053716">
    <property type="entry name" value="Flag_assembly_chemotaxis_eff"/>
</dbReference>
<dbReference type="NCBIfam" id="TIGR02473">
    <property type="entry name" value="flagell_FliJ"/>
    <property type="match status" value="1"/>
</dbReference>
<keyword evidence="5" id="KW-1003">Cell membrane</keyword>
<evidence type="ECO:0000256" key="7">
    <source>
        <dbReference type="ARBA" id="ARBA00022795"/>
    </source>
</evidence>
<evidence type="ECO:0000256" key="2">
    <source>
        <dbReference type="ARBA" id="ARBA00010004"/>
    </source>
</evidence>
<evidence type="ECO:0000256" key="9">
    <source>
        <dbReference type="ARBA" id="ARBA00023136"/>
    </source>
</evidence>
<name>A0A2T5V7M9_9HYPH</name>
<gene>
    <name evidence="12" type="ORF">C8N35_106126</name>
</gene>
<evidence type="ECO:0000313" key="13">
    <source>
        <dbReference type="Proteomes" id="UP000244081"/>
    </source>
</evidence>
<dbReference type="GO" id="GO:0005886">
    <property type="term" value="C:plasma membrane"/>
    <property type="evidence" value="ECO:0007669"/>
    <property type="project" value="UniProtKB-SubCell"/>
</dbReference>
<evidence type="ECO:0000256" key="5">
    <source>
        <dbReference type="ARBA" id="ARBA00022475"/>
    </source>
</evidence>
<evidence type="ECO:0000256" key="8">
    <source>
        <dbReference type="ARBA" id="ARBA00022927"/>
    </source>
</evidence>
<dbReference type="RefSeq" id="WP_107990697.1">
    <property type="nucleotide sequence ID" value="NZ_QAYG01000006.1"/>
</dbReference>
<dbReference type="GO" id="GO:0009288">
    <property type="term" value="C:bacterial-type flagellum"/>
    <property type="evidence" value="ECO:0007669"/>
    <property type="project" value="InterPro"/>
</dbReference>
<keyword evidence="8" id="KW-0653">Protein transport</keyword>
<evidence type="ECO:0000256" key="10">
    <source>
        <dbReference type="ARBA" id="ARBA00023225"/>
    </source>
</evidence>
<evidence type="ECO:0000256" key="1">
    <source>
        <dbReference type="ARBA" id="ARBA00004413"/>
    </source>
</evidence>
<dbReference type="Pfam" id="PF02050">
    <property type="entry name" value="FliJ"/>
    <property type="match status" value="1"/>
</dbReference>
<evidence type="ECO:0000256" key="6">
    <source>
        <dbReference type="ARBA" id="ARBA00022500"/>
    </source>
</evidence>
<reference evidence="12 13" key="1">
    <citation type="submission" date="2018-04" db="EMBL/GenBank/DDBJ databases">
        <title>Genomic Encyclopedia of Archaeal and Bacterial Type Strains, Phase II (KMG-II): from individual species to whole genera.</title>
        <authorList>
            <person name="Goeker M."/>
        </authorList>
    </citation>
    <scope>NUCLEOTIDE SEQUENCE [LARGE SCALE GENOMIC DNA]</scope>
    <source>
        <strain evidence="12 13">DSM 23382</strain>
    </source>
</reference>
<feature type="compositionally biased region" description="Basic and acidic residues" evidence="11">
    <location>
        <begin position="104"/>
        <end position="117"/>
    </location>
</feature>
<dbReference type="OrthoDB" id="7871364at2"/>
<dbReference type="EMBL" id="QAYG01000006">
    <property type="protein sequence ID" value="PTW59741.1"/>
    <property type="molecule type" value="Genomic_DNA"/>
</dbReference>
<protein>
    <recommendedName>
        <fullName evidence="3">Flagellar FliJ protein</fullName>
    </recommendedName>
</protein>
<keyword evidence="13" id="KW-1185">Reference proteome</keyword>
<evidence type="ECO:0000256" key="3">
    <source>
        <dbReference type="ARBA" id="ARBA00020392"/>
    </source>
</evidence>
<proteinExistence type="inferred from homology"/>
<keyword evidence="12" id="KW-0282">Flagellum</keyword>
<dbReference type="GO" id="GO:0015031">
    <property type="term" value="P:protein transport"/>
    <property type="evidence" value="ECO:0007669"/>
    <property type="project" value="UniProtKB-KW"/>
</dbReference>
<dbReference type="GO" id="GO:0006935">
    <property type="term" value="P:chemotaxis"/>
    <property type="evidence" value="ECO:0007669"/>
    <property type="project" value="UniProtKB-KW"/>
</dbReference>
<keyword evidence="10" id="KW-1006">Bacterial flagellum protein export</keyword>
<comment type="similarity">
    <text evidence="2">Belongs to the FliJ family.</text>
</comment>
<keyword evidence="4" id="KW-0813">Transport</keyword>
<evidence type="ECO:0000256" key="4">
    <source>
        <dbReference type="ARBA" id="ARBA00022448"/>
    </source>
</evidence>
<dbReference type="Proteomes" id="UP000244081">
    <property type="component" value="Unassembled WGS sequence"/>
</dbReference>
<comment type="caution">
    <text evidence="12">The sequence shown here is derived from an EMBL/GenBank/DDBJ whole genome shotgun (WGS) entry which is preliminary data.</text>
</comment>
<keyword evidence="9" id="KW-0472">Membrane</keyword>
<keyword evidence="12" id="KW-0966">Cell projection</keyword>